<dbReference type="PANTHER" id="PTHR45663:SF11">
    <property type="entry name" value="GEO12009P1"/>
    <property type="match status" value="1"/>
</dbReference>
<dbReference type="GO" id="GO:0005829">
    <property type="term" value="C:cytosol"/>
    <property type="evidence" value="ECO:0007669"/>
    <property type="project" value="TreeGrafter"/>
</dbReference>
<gene>
    <name evidence="12" type="ORF">SAMN05216544_1402</name>
</gene>
<dbReference type="GO" id="GO:0045454">
    <property type="term" value="P:cell redox homeostasis"/>
    <property type="evidence" value="ECO:0007669"/>
    <property type="project" value="TreeGrafter"/>
</dbReference>
<dbReference type="InterPro" id="IPR017937">
    <property type="entry name" value="Thioredoxin_CS"/>
</dbReference>
<dbReference type="InterPro" id="IPR013766">
    <property type="entry name" value="Thioredoxin_domain"/>
</dbReference>
<reference evidence="13" key="1">
    <citation type="submission" date="2016-10" db="EMBL/GenBank/DDBJ databases">
        <authorList>
            <person name="Varghese N."/>
            <person name="Submissions S."/>
        </authorList>
    </citation>
    <scope>NUCLEOTIDE SEQUENCE [LARGE SCALE GENOMIC DNA]</scope>
    <source>
        <strain evidence="13">M83</strain>
    </source>
</reference>
<dbReference type="GO" id="GO:0015035">
    <property type="term" value="F:protein-disulfide reductase activity"/>
    <property type="evidence" value="ECO:0007669"/>
    <property type="project" value="UniProtKB-UniRule"/>
</dbReference>
<feature type="domain" description="Thioredoxin" evidence="11">
    <location>
        <begin position="1"/>
        <end position="103"/>
    </location>
</feature>
<protein>
    <recommendedName>
        <fullName evidence="2 7">Thioredoxin</fullName>
    </recommendedName>
</protein>
<feature type="site" description="Contributes to redox potential value" evidence="9">
    <location>
        <position position="32"/>
    </location>
</feature>
<feature type="active site" description="Nucleophile" evidence="9">
    <location>
        <position position="31"/>
    </location>
</feature>
<dbReference type="InterPro" id="IPR036249">
    <property type="entry name" value="Thioredoxin-like_sf"/>
</dbReference>
<feature type="site" description="Deprotonates C-terminal active site Cys" evidence="9">
    <location>
        <position position="25"/>
    </location>
</feature>
<evidence type="ECO:0000256" key="2">
    <source>
        <dbReference type="ARBA" id="ARBA00020570"/>
    </source>
</evidence>
<accession>A0A1G9WZ98</accession>
<comment type="similarity">
    <text evidence="1 8">Belongs to the thioredoxin family.</text>
</comment>
<keyword evidence="4" id="KW-0249">Electron transport</keyword>
<evidence type="ECO:0000256" key="5">
    <source>
        <dbReference type="ARBA" id="ARBA00023157"/>
    </source>
</evidence>
<dbReference type="PANTHER" id="PTHR45663">
    <property type="entry name" value="GEO12009P1"/>
    <property type="match status" value="1"/>
</dbReference>
<name>A0A1G9WZ98_9FIRM</name>
<dbReference type="OrthoDB" id="9790390at2"/>
<dbReference type="EMBL" id="FNHZ01000003">
    <property type="protein sequence ID" value="SDM89768.1"/>
    <property type="molecule type" value="Genomic_DNA"/>
</dbReference>
<keyword evidence="6 10" id="KW-0676">Redox-active center</keyword>
<feature type="site" description="Contributes to redox potential value" evidence="9">
    <location>
        <position position="33"/>
    </location>
</feature>
<dbReference type="SUPFAM" id="SSF52833">
    <property type="entry name" value="Thioredoxin-like"/>
    <property type="match status" value="1"/>
</dbReference>
<evidence type="ECO:0000313" key="13">
    <source>
        <dbReference type="Proteomes" id="UP000187651"/>
    </source>
</evidence>
<dbReference type="InterPro" id="IPR005746">
    <property type="entry name" value="Thioredoxin"/>
</dbReference>
<evidence type="ECO:0000256" key="3">
    <source>
        <dbReference type="ARBA" id="ARBA00022448"/>
    </source>
</evidence>
<evidence type="ECO:0000313" key="12">
    <source>
        <dbReference type="EMBL" id="SDM89768.1"/>
    </source>
</evidence>
<evidence type="ECO:0000256" key="8">
    <source>
        <dbReference type="PIRNR" id="PIRNR000077"/>
    </source>
</evidence>
<dbReference type="PROSITE" id="PS00194">
    <property type="entry name" value="THIOREDOXIN_1"/>
    <property type="match status" value="1"/>
</dbReference>
<evidence type="ECO:0000256" key="10">
    <source>
        <dbReference type="PIRSR" id="PIRSR000077-4"/>
    </source>
</evidence>
<dbReference type="PRINTS" id="PR00421">
    <property type="entry name" value="THIOREDOXIN"/>
</dbReference>
<dbReference type="CDD" id="cd02947">
    <property type="entry name" value="TRX_family"/>
    <property type="match status" value="1"/>
</dbReference>
<dbReference type="RefSeq" id="WP_074521540.1">
    <property type="nucleotide sequence ID" value="NZ_FNHZ01000003.1"/>
</dbReference>
<dbReference type="PROSITE" id="PS51352">
    <property type="entry name" value="THIOREDOXIN_2"/>
    <property type="match status" value="1"/>
</dbReference>
<keyword evidence="13" id="KW-1185">Reference proteome</keyword>
<keyword evidence="5 10" id="KW-1015">Disulfide bond</keyword>
<organism evidence="12 13">
    <name type="scientific">Lachnospira pectinoschiza</name>
    <dbReference type="NCBI Taxonomy" id="28052"/>
    <lineage>
        <taxon>Bacteria</taxon>
        <taxon>Bacillati</taxon>
        <taxon>Bacillota</taxon>
        <taxon>Clostridia</taxon>
        <taxon>Lachnospirales</taxon>
        <taxon>Lachnospiraceae</taxon>
        <taxon>Lachnospira</taxon>
    </lineage>
</organism>
<dbReference type="Pfam" id="PF00085">
    <property type="entry name" value="Thioredoxin"/>
    <property type="match status" value="1"/>
</dbReference>
<dbReference type="PIRSF" id="PIRSF000077">
    <property type="entry name" value="Thioredoxin"/>
    <property type="match status" value="1"/>
</dbReference>
<evidence type="ECO:0000259" key="11">
    <source>
        <dbReference type="PROSITE" id="PS51352"/>
    </source>
</evidence>
<keyword evidence="3" id="KW-0813">Transport</keyword>
<proteinExistence type="inferred from homology"/>
<evidence type="ECO:0000256" key="6">
    <source>
        <dbReference type="ARBA" id="ARBA00023284"/>
    </source>
</evidence>
<dbReference type="NCBIfam" id="TIGR01068">
    <property type="entry name" value="thioredoxin"/>
    <property type="match status" value="1"/>
</dbReference>
<dbReference type="FunFam" id="3.40.30.10:FF:000001">
    <property type="entry name" value="Thioredoxin"/>
    <property type="match status" value="1"/>
</dbReference>
<feature type="active site" description="Nucleophile" evidence="9">
    <location>
        <position position="34"/>
    </location>
</feature>
<feature type="disulfide bond" description="Redox-active" evidence="10">
    <location>
        <begin position="31"/>
        <end position="34"/>
    </location>
</feature>
<evidence type="ECO:0000256" key="4">
    <source>
        <dbReference type="ARBA" id="ARBA00022982"/>
    </source>
</evidence>
<dbReference type="AlphaFoldDB" id="A0A1G9WZ98"/>
<sequence>MQIIHGTESNFEAEVLNSDKPVLVDFWATWCGPCKMLAPVLEKVAASQDDVKIVKIDVDENPAIAEKFNVMSIPTLILFKDGKEVNKQVGFVNEPALKAFMGL</sequence>
<evidence type="ECO:0000256" key="7">
    <source>
        <dbReference type="NCBIfam" id="TIGR01068"/>
    </source>
</evidence>
<dbReference type="Proteomes" id="UP000187651">
    <property type="component" value="Unassembled WGS sequence"/>
</dbReference>
<dbReference type="Gene3D" id="3.40.30.10">
    <property type="entry name" value="Glutaredoxin"/>
    <property type="match status" value="1"/>
</dbReference>
<evidence type="ECO:0000256" key="9">
    <source>
        <dbReference type="PIRSR" id="PIRSR000077-1"/>
    </source>
</evidence>
<evidence type="ECO:0000256" key="1">
    <source>
        <dbReference type="ARBA" id="ARBA00008987"/>
    </source>
</evidence>